<protein>
    <submittedName>
        <fullName evidence="6">5445_t:CDS:1</fullName>
    </submittedName>
</protein>
<dbReference type="GO" id="GO:0019843">
    <property type="term" value="F:rRNA binding"/>
    <property type="evidence" value="ECO:0007669"/>
    <property type="project" value="InterPro"/>
</dbReference>
<dbReference type="GO" id="GO:0003735">
    <property type="term" value="F:structural constituent of ribosome"/>
    <property type="evidence" value="ECO:0007669"/>
    <property type="project" value="InterPro"/>
</dbReference>
<dbReference type="GO" id="GO:0032543">
    <property type="term" value="P:mitochondrial translation"/>
    <property type="evidence" value="ECO:0007669"/>
    <property type="project" value="TreeGrafter"/>
</dbReference>
<dbReference type="CDD" id="cd01433">
    <property type="entry name" value="Ribosomal_L16_L10e"/>
    <property type="match status" value="1"/>
</dbReference>
<dbReference type="NCBIfam" id="TIGR01164">
    <property type="entry name" value="rplP_bact"/>
    <property type="match status" value="1"/>
</dbReference>
<evidence type="ECO:0000256" key="2">
    <source>
        <dbReference type="ARBA" id="ARBA00022980"/>
    </source>
</evidence>
<feature type="compositionally biased region" description="Polar residues" evidence="5">
    <location>
        <begin position="259"/>
        <end position="278"/>
    </location>
</feature>
<organism evidence="6 7">
    <name type="scientific">Ambispora leptoticha</name>
    <dbReference type="NCBI Taxonomy" id="144679"/>
    <lineage>
        <taxon>Eukaryota</taxon>
        <taxon>Fungi</taxon>
        <taxon>Fungi incertae sedis</taxon>
        <taxon>Mucoromycota</taxon>
        <taxon>Glomeromycotina</taxon>
        <taxon>Glomeromycetes</taxon>
        <taxon>Archaeosporales</taxon>
        <taxon>Ambisporaceae</taxon>
        <taxon>Ambispora</taxon>
    </lineage>
</organism>
<dbReference type="Proteomes" id="UP000789508">
    <property type="component" value="Unassembled WGS sequence"/>
</dbReference>
<dbReference type="EMBL" id="CAJVPS010000262">
    <property type="protein sequence ID" value="CAG8470977.1"/>
    <property type="molecule type" value="Genomic_DNA"/>
</dbReference>
<dbReference type="Pfam" id="PF00252">
    <property type="entry name" value="Ribosomal_L16"/>
    <property type="match status" value="1"/>
</dbReference>
<dbReference type="Gene3D" id="3.90.1170.10">
    <property type="entry name" value="Ribosomal protein L10e/L16"/>
    <property type="match status" value="1"/>
</dbReference>
<evidence type="ECO:0000256" key="3">
    <source>
        <dbReference type="ARBA" id="ARBA00023274"/>
    </source>
</evidence>
<evidence type="ECO:0000313" key="7">
    <source>
        <dbReference type="Proteomes" id="UP000789508"/>
    </source>
</evidence>
<dbReference type="InterPro" id="IPR036920">
    <property type="entry name" value="Ribosomal_uL16_sf"/>
</dbReference>
<dbReference type="InterPro" id="IPR047873">
    <property type="entry name" value="Ribosomal_uL16"/>
</dbReference>
<proteinExistence type="inferred from homology"/>
<keyword evidence="3 4" id="KW-0687">Ribonucleoprotein</keyword>
<keyword evidence="7" id="KW-1185">Reference proteome</keyword>
<dbReference type="SUPFAM" id="SSF54686">
    <property type="entry name" value="Ribosomal protein L16p/L10e"/>
    <property type="match status" value="1"/>
</dbReference>
<dbReference type="OrthoDB" id="268521at2759"/>
<accession>A0A9N8Z432</accession>
<dbReference type="GO" id="GO:0005762">
    <property type="term" value="C:mitochondrial large ribosomal subunit"/>
    <property type="evidence" value="ECO:0007669"/>
    <property type="project" value="TreeGrafter"/>
</dbReference>
<dbReference type="PANTHER" id="PTHR12220:SF13">
    <property type="entry name" value="LARGE RIBOSOMAL SUBUNIT PROTEIN UL16M"/>
    <property type="match status" value="1"/>
</dbReference>
<dbReference type="InterPro" id="IPR000114">
    <property type="entry name" value="Ribosomal_uL16_bact-type"/>
</dbReference>
<dbReference type="InterPro" id="IPR020798">
    <property type="entry name" value="Ribosomal_uL16_CS"/>
</dbReference>
<keyword evidence="2 4" id="KW-0689">Ribosomal protein</keyword>
<feature type="region of interest" description="Disordered" evidence="5">
    <location>
        <begin position="259"/>
        <end position="280"/>
    </location>
</feature>
<dbReference type="AlphaFoldDB" id="A0A9N8Z432"/>
<name>A0A9N8Z432_9GLOM</name>
<dbReference type="PRINTS" id="PR00060">
    <property type="entry name" value="RIBOSOMALL16"/>
</dbReference>
<dbReference type="PANTHER" id="PTHR12220">
    <property type="entry name" value="50S/60S RIBOSOMAL PROTEIN L16"/>
    <property type="match status" value="1"/>
</dbReference>
<sequence>MSLKTFISTRFQSLPIASAASITHTICQQQIINVNNRVYSTNLYALQSKTPISIATISLLTLTKKPQNSIVIAPAIPATFITSHYRVPRSTPQTQREQRRFRAEFAPRKWKYRKKHKGRVPVRTGGSTKGNYLAFGEYGIRVKYGVRLSSAQLTAAHHAIRRKIKVVKGSKMWMRVFPDIPVTAKGNESRMGKGKGSFEYWACRVPMNKILFEIGGGGIRKEVAKEALKLAADRLPVKTEFVDGKLESPSPKKIKFLTSSKSTTSAVNSAKSPASTTPILIKPPAAVSSSVTQKPVAIPKK</sequence>
<evidence type="ECO:0000256" key="4">
    <source>
        <dbReference type="RuleBase" id="RU004413"/>
    </source>
</evidence>
<evidence type="ECO:0000313" key="6">
    <source>
        <dbReference type="EMBL" id="CAG8470977.1"/>
    </source>
</evidence>
<reference evidence="6" key="1">
    <citation type="submission" date="2021-06" db="EMBL/GenBank/DDBJ databases">
        <authorList>
            <person name="Kallberg Y."/>
            <person name="Tangrot J."/>
            <person name="Rosling A."/>
        </authorList>
    </citation>
    <scope>NUCLEOTIDE SEQUENCE</scope>
    <source>
        <strain evidence="6">FL130A</strain>
    </source>
</reference>
<comment type="similarity">
    <text evidence="1 4">Belongs to the universal ribosomal protein uL16 family.</text>
</comment>
<gene>
    <name evidence="6" type="ORF">ALEPTO_LOCUS2010</name>
</gene>
<evidence type="ECO:0000256" key="1">
    <source>
        <dbReference type="ARBA" id="ARBA00008931"/>
    </source>
</evidence>
<dbReference type="InterPro" id="IPR016180">
    <property type="entry name" value="Ribosomal_uL16_dom"/>
</dbReference>
<evidence type="ECO:0000256" key="5">
    <source>
        <dbReference type="SAM" id="MobiDB-lite"/>
    </source>
</evidence>
<comment type="caution">
    <text evidence="6">The sequence shown here is derived from an EMBL/GenBank/DDBJ whole genome shotgun (WGS) entry which is preliminary data.</text>
</comment>
<dbReference type="PROSITE" id="PS00701">
    <property type="entry name" value="RIBOSOMAL_L16_2"/>
    <property type="match status" value="1"/>
</dbReference>